<evidence type="ECO:0000259" key="6">
    <source>
        <dbReference type="Pfam" id="PF09247"/>
    </source>
</evidence>
<dbReference type="Pfam" id="PF09247">
    <property type="entry name" value="TBP-binding"/>
    <property type="match status" value="1"/>
</dbReference>
<sequence length="703" mass="80850">MANLANYLFGNVDEEGHLDNVGLDEELRESLQKVAEEAETKLFSRIFLAESLGLVEKDEEESERVETPRTPVESIVKPAEDAIDYSDFDTLFPAFRSDEVLNFTELFATKITRKKLQQKNKNGKCWPILDTDDRVMFQNGVPRIQKEVSALTEISNTTDNTIVPPTYDISNKVNPLPSKDENRKPEKEIIWKIPEKSKTYLPVMTVSWEDYIIWEHKPSQSWPNSSLVQKSLSASDLTYRQLEEDDWLDSVLCDEPKIECPFTKLIYDLNDPNMLFEHPSLASDIEILTRDEESDPFNISNDQLYDTSTEMRQQRVRQTIGQLVVQHSLPALKLKSPFFKTKLSKSELRAFHRPAIQFQVDRLITFARTKPKSKKQKEKSTIDIRSSRDLTLRDTGTFVLLEYSEEYPPIISNVGMGSLLLNYYRKIDENDSTVPKLDIGDAVVLDVSDASPFMNFGDVEPGQIITALYNNLVRAPVFKHNQKDTDFLVIRNTYKGKSKYYVREIKNLFVVGQTYPMQEVPGPHSRKITNTVKNRLQVSAFRLIKSSIDQTFKLRQLSKLFPEYTEIQIRQRVKEFAELERRDDNGGVWRLKRSLRLPTEEELRKMLSPEMICLYESMLVGQRHLLDSGYVKTATGEEEGNDESKLSIEEQLAPWITTRNFINATQGKAMLKLHGEGDPTGSDEGFSFIRVSMKDIFLKAGES</sequence>
<comment type="subcellular location">
    <subcellularLocation>
        <location evidence="1">Nucleus</location>
    </subcellularLocation>
</comment>
<dbReference type="PANTHER" id="PTHR13900">
    <property type="entry name" value="TRANSCRIPTION INITIATION FACTOR TFIID"/>
    <property type="match status" value="1"/>
</dbReference>
<evidence type="ECO:0000256" key="1">
    <source>
        <dbReference type="ARBA" id="ARBA00004123"/>
    </source>
</evidence>
<evidence type="ECO:0000256" key="2">
    <source>
        <dbReference type="ARBA" id="ARBA00023015"/>
    </source>
</evidence>
<dbReference type="OrthoDB" id="5752at2759"/>
<evidence type="ECO:0000259" key="7">
    <source>
        <dbReference type="Pfam" id="PF12157"/>
    </source>
</evidence>
<feature type="non-terminal residue" evidence="8">
    <location>
        <position position="1"/>
    </location>
</feature>
<dbReference type="EMBL" id="CAJVPJ010002543">
    <property type="protein sequence ID" value="CAG8623941.1"/>
    <property type="molecule type" value="Genomic_DNA"/>
</dbReference>
<dbReference type="InterPro" id="IPR009067">
    <property type="entry name" value="TAF_II_230-bd"/>
</dbReference>
<dbReference type="InterPro" id="IPR022591">
    <property type="entry name" value="TAF1_HAT_dom"/>
</dbReference>
<dbReference type="PANTHER" id="PTHR13900:SF0">
    <property type="entry name" value="TRANSCRIPTION INITIATION FACTOR TFIID SUBUNIT 1"/>
    <property type="match status" value="1"/>
</dbReference>
<name>A0A9N9D2L6_9GLOM</name>
<reference evidence="8" key="1">
    <citation type="submission" date="2021-06" db="EMBL/GenBank/DDBJ databases">
        <authorList>
            <person name="Kallberg Y."/>
            <person name="Tangrot J."/>
            <person name="Rosling A."/>
        </authorList>
    </citation>
    <scope>NUCLEOTIDE SEQUENCE</scope>
    <source>
        <strain evidence="8">IA702</strain>
    </source>
</reference>
<evidence type="ECO:0000256" key="4">
    <source>
        <dbReference type="ARBA" id="ARBA00023242"/>
    </source>
</evidence>
<dbReference type="Proteomes" id="UP000789572">
    <property type="component" value="Unassembled WGS sequence"/>
</dbReference>
<feature type="domain" description="Transcription initiation factor TFIID subunit 1 histone acetyltransferase" evidence="7">
    <location>
        <begin position="297"/>
        <end position="702"/>
    </location>
</feature>
<dbReference type="GO" id="GO:0016251">
    <property type="term" value="F:RNA polymerase II general transcription initiation factor activity"/>
    <property type="evidence" value="ECO:0007669"/>
    <property type="project" value="InterPro"/>
</dbReference>
<feature type="region of interest" description="Disordered" evidence="5">
    <location>
        <begin position="162"/>
        <end position="181"/>
    </location>
</feature>
<protein>
    <submittedName>
        <fullName evidence="8">10280_t:CDS:1</fullName>
    </submittedName>
</protein>
<proteinExistence type="predicted"/>
<dbReference type="GO" id="GO:0004402">
    <property type="term" value="F:histone acetyltransferase activity"/>
    <property type="evidence" value="ECO:0007669"/>
    <property type="project" value="InterPro"/>
</dbReference>
<keyword evidence="9" id="KW-1185">Reference proteome</keyword>
<organism evidence="8 9">
    <name type="scientific">Paraglomus occultum</name>
    <dbReference type="NCBI Taxonomy" id="144539"/>
    <lineage>
        <taxon>Eukaryota</taxon>
        <taxon>Fungi</taxon>
        <taxon>Fungi incertae sedis</taxon>
        <taxon>Mucoromycota</taxon>
        <taxon>Glomeromycotina</taxon>
        <taxon>Glomeromycetes</taxon>
        <taxon>Paraglomerales</taxon>
        <taxon>Paraglomeraceae</taxon>
        <taxon>Paraglomus</taxon>
    </lineage>
</organism>
<evidence type="ECO:0000313" key="8">
    <source>
        <dbReference type="EMBL" id="CAG8623941.1"/>
    </source>
</evidence>
<keyword evidence="2" id="KW-0805">Transcription regulation</keyword>
<dbReference type="GO" id="GO:0005669">
    <property type="term" value="C:transcription factor TFIID complex"/>
    <property type="evidence" value="ECO:0007669"/>
    <property type="project" value="InterPro"/>
</dbReference>
<feature type="domain" description="TAFII-230 TBP-binding" evidence="6">
    <location>
        <begin position="2"/>
        <end position="34"/>
    </location>
</feature>
<dbReference type="Pfam" id="PF12157">
    <property type="entry name" value="DUF3591"/>
    <property type="match status" value="1"/>
</dbReference>
<dbReference type="GO" id="GO:0017025">
    <property type="term" value="F:TBP-class protein binding"/>
    <property type="evidence" value="ECO:0007669"/>
    <property type="project" value="InterPro"/>
</dbReference>
<accession>A0A9N9D2L6</accession>
<keyword evidence="4" id="KW-0539">Nucleus</keyword>
<evidence type="ECO:0000313" key="9">
    <source>
        <dbReference type="Proteomes" id="UP000789572"/>
    </source>
</evidence>
<dbReference type="GO" id="GO:0051123">
    <property type="term" value="P:RNA polymerase II preinitiation complex assembly"/>
    <property type="evidence" value="ECO:0007669"/>
    <property type="project" value="TreeGrafter"/>
</dbReference>
<keyword evidence="3" id="KW-0804">Transcription</keyword>
<gene>
    <name evidence="8" type="ORF">POCULU_LOCUS8559</name>
</gene>
<dbReference type="AlphaFoldDB" id="A0A9N9D2L6"/>
<dbReference type="SUPFAM" id="SSF47055">
    <property type="entry name" value="TAF(II)230 TBP-binding fragment"/>
    <property type="match status" value="1"/>
</dbReference>
<dbReference type="InterPro" id="IPR040240">
    <property type="entry name" value="TAF1"/>
</dbReference>
<evidence type="ECO:0000256" key="3">
    <source>
        <dbReference type="ARBA" id="ARBA00023163"/>
    </source>
</evidence>
<feature type="compositionally biased region" description="Polar residues" evidence="5">
    <location>
        <begin position="162"/>
        <end position="173"/>
    </location>
</feature>
<comment type="caution">
    <text evidence="8">The sequence shown here is derived from an EMBL/GenBank/DDBJ whole genome shotgun (WGS) entry which is preliminary data.</text>
</comment>
<dbReference type="InterPro" id="IPR036741">
    <property type="entry name" value="TAFII-230_TBP-bd_sf"/>
</dbReference>
<evidence type="ECO:0000256" key="5">
    <source>
        <dbReference type="SAM" id="MobiDB-lite"/>
    </source>
</evidence>